<feature type="region of interest" description="Disordered" evidence="1">
    <location>
        <begin position="336"/>
        <end position="396"/>
    </location>
</feature>
<feature type="compositionally biased region" description="Acidic residues" evidence="1">
    <location>
        <begin position="155"/>
        <end position="172"/>
    </location>
</feature>
<name>A0A915AP67_PARUN</name>
<keyword evidence="2" id="KW-1185">Reference proteome</keyword>
<feature type="region of interest" description="Disordered" evidence="1">
    <location>
        <begin position="441"/>
        <end position="470"/>
    </location>
</feature>
<feature type="compositionally biased region" description="Basic and acidic residues" evidence="1">
    <location>
        <begin position="45"/>
        <end position="54"/>
    </location>
</feature>
<feature type="region of interest" description="Disordered" evidence="1">
    <location>
        <begin position="752"/>
        <end position="775"/>
    </location>
</feature>
<evidence type="ECO:0000313" key="2">
    <source>
        <dbReference type="Proteomes" id="UP000887569"/>
    </source>
</evidence>
<feature type="compositionally biased region" description="Low complexity" evidence="1">
    <location>
        <begin position="649"/>
        <end position="660"/>
    </location>
</feature>
<feature type="compositionally biased region" description="Polar residues" evidence="1">
    <location>
        <begin position="174"/>
        <end position="183"/>
    </location>
</feature>
<feature type="region of interest" description="Disordered" evidence="1">
    <location>
        <begin position="519"/>
        <end position="562"/>
    </location>
</feature>
<accession>A0A915AP67</accession>
<feature type="region of interest" description="Disordered" evidence="1">
    <location>
        <begin position="643"/>
        <end position="676"/>
    </location>
</feature>
<feature type="compositionally biased region" description="Polar residues" evidence="1">
    <location>
        <begin position="547"/>
        <end position="562"/>
    </location>
</feature>
<feature type="compositionally biased region" description="Polar residues" evidence="1">
    <location>
        <begin position="378"/>
        <end position="392"/>
    </location>
</feature>
<feature type="compositionally biased region" description="Basic and acidic residues" evidence="1">
    <location>
        <begin position="184"/>
        <end position="201"/>
    </location>
</feature>
<organism evidence="2 3">
    <name type="scientific">Parascaris univalens</name>
    <name type="common">Nematode worm</name>
    <dbReference type="NCBI Taxonomy" id="6257"/>
    <lineage>
        <taxon>Eukaryota</taxon>
        <taxon>Metazoa</taxon>
        <taxon>Ecdysozoa</taxon>
        <taxon>Nematoda</taxon>
        <taxon>Chromadorea</taxon>
        <taxon>Rhabditida</taxon>
        <taxon>Spirurina</taxon>
        <taxon>Ascaridomorpha</taxon>
        <taxon>Ascaridoidea</taxon>
        <taxon>Ascarididae</taxon>
        <taxon>Parascaris</taxon>
    </lineage>
</organism>
<reference evidence="3" key="1">
    <citation type="submission" date="2022-11" db="UniProtKB">
        <authorList>
            <consortium name="WormBaseParasite"/>
        </authorList>
    </citation>
    <scope>IDENTIFICATION</scope>
</reference>
<sequence length="1041" mass="115023">RERFEEKRSIMFPPPPWKKKATYAQSCRLKRPIIRGRIVTREIVEEELKADRGETSSSGEDSLRAEREAETEKLAIERRRLLEYRAAQREMQSKFQEVFPDFNMVTHKAPSLNLSVASSELDPSSDDSSILSSLCSSHAEKELTKVSIMTPVAETENEQEDYSTDYSADEEISSIPNAVSFSNDMERSERSSQQESDRVEAGSDTETEDVVTPKIDRSSEIPMEIDETQDLAPEPTHPETTPLQTAPSNCVALKTAMRIGNLEVQNCQEVALPSSMVIIQNPETATSHVRIHMDKTPRCDATVGPEHCDSHQTGDSWSKVVESIVDSNVKCKEKGFEHPASEDAATAADVDEDNIKRPSDENVLTETNIAQGREPSGTLETKNQSSTSGSDSFRSEENFDFATKNLESATSKGGADHKRIAPCANDETELSKTFIVEGRCDSDPPAPSRSFLVEGPPQERLKSSSTQSLGSEVVARPATLTVTFDVSSIHAQTATAKTLIDESGPDAPRELKTVLPIKASQRGGVQRMRSIPEEGKSSAVRNRRRSTSLGPATSTPKIGETHTCSRYATHQAAYLLRKTSSLSSEPVTPKVIARKSLADHSQSYKRGGEKMKCLVEQSQALSVIAKEYKSPASVPRNVHRTLSESGEFSIPSMPSTSRSSPVDRNPRKSPLPAAVNSRIPRPLSLLSVEGGSASVAGEHSVRPTTPDLSDGDTRMIVREAKSGPIPRRGVALYLKGPEHARTRLRFEKEHCSHTSLPTEQSENADEDEVEENGTMATPLEAHWQIAEVRRSRSYNSDVISTPLKHSDVGQSGEDKAKDNDDSGENHQKTLVSPTRDSAECNATILEEPIFDETVASTNTPNECSRTRLVFDTTFGSTFTSTDYTNVNANFSSSLMPVTATNNEKPVVVLKKPEIVHPTPVAEASGLRRSSRNRVARLRHWLGERPEYRFNEEGNCELIGISTVKIRDRFLIENGTSSPRVALERAKQIKKSNVNRKLHRVGAKERKRQLIRELKERHKRCEDLDMSVRDIVTPTDSEDDAS</sequence>
<feature type="region of interest" description="Disordered" evidence="1">
    <location>
        <begin position="799"/>
        <end position="835"/>
    </location>
</feature>
<dbReference type="Proteomes" id="UP000887569">
    <property type="component" value="Unplaced"/>
</dbReference>
<evidence type="ECO:0000256" key="1">
    <source>
        <dbReference type="SAM" id="MobiDB-lite"/>
    </source>
</evidence>
<dbReference type="AlphaFoldDB" id="A0A915AP67"/>
<dbReference type="WBParaSite" id="PgR011_g027_t04">
    <property type="protein sequence ID" value="PgR011_g027_t04"/>
    <property type="gene ID" value="PgR011_g027"/>
</dbReference>
<feature type="region of interest" description="Disordered" evidence="1">
    <location>
        <begin position="690"/>
        <end position="712"/>
    </location>
</feature>
<protein>
    <submittedName>
        <fullName evidence="3">Uncharacterized protein</fullName>
    </submittedName>
</protein>
<feature type="compositionally biased region" description="Basic and acidic residues" evidence="1">
    <location>
        <begin position="61"/>
        <end position="70"/>
    </location>
</feature>
<evidence type="ECO:0000313" key="3">
    <source>
        <dbReference type="WBParaSite" id="PgR011_g027_t04"/>
    </source>
</evidence>
<feature type="region of interest" description="Disordered" evidence="1">
    <location>
        <begin position="147"/>
        <end position="212"/>
    </location>
</feature>
<feature type="region of interest" description="Disordered" evidence="1">
    <location>
        <begin position="45"/>
        <end position="70"/>
    </location>
</feature>
<feature type="compositionally biased region" description="Acidic residues" evidence="1">
    <location>
        <begin position="762"/>
        <end position="771"/>
    </location>
</feature>
<feature type="compositionally biased region" description="Basic and acidic residues" evidence="1">
    <location>
        <begin position="804"/>
        <end position="827"/>
    </location>
</feature>
<proteinExistence type="predicted"/>